<dbReference type="CDD" id="cd19943">
    <property type="entry name" value="NirB_Fer2_BFD-like_1"/>
    <property type="match status" value="1"/>
</dbReference>
<dbReference type="PROSITE" id="PS00365">
    <property type="entry name" value="NIR_SIR"/>
    <property type="match status" value="1"/>
</dbReference>
<evidence type="ECO:0000256" key="15">
    <source>
        <dbReference type="ARBA" id="ARBA00064211"/>
    </source>
</evidence>
<keyword evidence="8 17" id="KW-0479">Metal-binding</keyword>
<dbReference type="FunFam" id="3.30.390.30:FF:000006">
    <property type="entry name" value="Nitrite reductase large subunit"/>
    <property type="match status" value="1"/>
</dbReference>
<dbReference type="InterPro" id="IPR041575">
    <property type="entry name" value="Rubredoxin_C"/>
</dbReference>
<dbReference type="InterPro" id="IPR036188">
    <property type="entry name" value="FAD/NAD-bd_sf"/>
</dbReference>
<evidence type="ECO:0000259" key="19">
    <source>
        <dbReference type="Pfam" id="PF01077"/>
    </source>
</evidence>
<sequence>MSDTTKILVIGNGMVGHYFVQEMVRHHPDLPNAGLHITVLGEEPRPAYDRVHLSRFFSGTTAEQLSLVEPGFYDRPGLELCLQARCIRIDRRRRTVALADGQTLHYDKLVLATGSMPFVPAVPGKDRADCLVYRTIEDLEAMQAAGARSRSGVVVGGGLLGLECAKALRDMGLQTHVVEFAPRLMAVQVDANGGAVLRRRIEALGLQVHTSRNTVQITDGATARHRMVFADDTWLEADMIVFSAGIRPRDELARQCVLAIGPRGGVVIDDQCRSSDPAIYAIGECASWHGQTYGLVAPGYDMARVAAVHISGQADAAFQGADLSTKLKLMGVDVASVGDAHGSTAGCRSFHFTDELRNIYKKIVVSADGKTLLGAVLVGDAQEFGTLQQMARNAMALPEDPQSLILPAGDGKPRPGLGANALPDSAVLCSCNNVTKGQIVLAVQDGACTIGALKACTKAGTSCGGCVPLVTQVMKAEMAKRGLAINNHLCEHFAYSRQELFHLIRVGAIKTFEELLAKHGKGLGCDICKPTAASIFASCWNEFVLKKELAGLQDSNDYFLGNIQKDGSYSVVPRMPGGEVTPDGLIAVGRIAKKYGLYTKITGGARVDMFGARVEQLPLIWEELIAAGFESGHAYGKSLRTVKSCVGSTWCRYGVDDSVGLAVELENRYKGLRAPHKIKFGVSGCTRECAEAQGKDVGIIATERGWNLYVCGNGGMKPRHAELLASDLSKAQLIALIDRFLMFYIRTADRLQRTSTWRDNLEGGLEYLQAVLLEDSLGLCAELEAQMQHVVNTYQDEWESAIRDPETRKRFRTFVNSDAQDENIRFVPERRQIRPARPEEKHATALAQPAVTK</sequence>
<keyword evidence="13 16" id="KW-0534">Nitrate assimilation</keyword>
<evidence type="ECO:0000256" key="17">
    <source>
        <dbReference type="PIRSR" id="PIRSR037149-1"/>
    </source>
</evidence>
<comment type="cofactor">
    <cofactor evidence="17">
        <name>siroheme</name>
        <dbReference type="ChEBI" id="CHEBI:60052"/>
    </cofactor>
    <text evidence="17">Binds 1 siroheme per subunit.</text>
</comment>
<dbReference type="OrthoDB" id="9768666at2"/>
<accession>A0A0U1Q0L4</accession>
<dbReference type="Pfam" id="PF07992">
    <property type="entry name" value="Pyr_redox_2"/>
    <property type="match status" value="1"/>
</dbReference>
<dbReference type="GO" id="GO:0020037">
    <property type="term" value="F:heme binding"/>
    <property type="evidence" value="ECO:0007669"/>
    <property type="project" value="InterPro"/>
</dbReference>
<evidence type="ECO:0000256" key="11">
    <source>
        <dbReference type="ARBA" id="ARBA00023004"/>
    </source>
</evidence>
<evidence type="ECO:0000256" key="12">
    <source>
        <dbReference type="ARBA" id="ARBA00023014"/>
    </source>
</evidence>
<comment type="cofactor">
    <cofactor evidence="1 16">
        <name>FAD</name>
        <dbReference type="ChEBI" id="CHEBI:57692"/>
    </cofactor>
</comment>
<dbReference type="InterPro" id="IPR036136">
    <property type="entry name" value="Nit/Sulf_reduc_fer-like_dom_sf"/>
</dbReference>
<keyword evidence="10" id="KW-0560">Oxidoreductase</keyword>
<dbReference type="Gene3D" id="1.10.10.1100">
    <property type="entry name" value="BFD-like [2Fe-2S]-binding domain"/>
    <property type="match status" value="1"/>
</dbReference>
<feature type="binding site" evidence="17">
    <location>
        <position position="651"/>
    </location>
    <ligand>
        <name>[4Fe-4S] cluster</name>
        <dbReference type="ChEBI" id="CHEBI:49883"/>
    </ligand>
</feature>
<evidence type="ECO:0000256" key="5">
    <source>
        <dbReference type="ARBA" id="ARBA00022617"/>
    </source>
</evidence>
<dbReference type="Pfam" id="PF03460">
    <property type="entry name" value="NIR_SIR_ferr"/>
    <property type="match status" value="1"/>
</dbReference>
<feature type="binding site" evidence="17">
    <location>
        <position position="685"/>
    </location>
    <ligand>
        <name>[4Fe-4S] cluster</name>
        <dbReference type="ChEBI" id="CHEBI:49883"/>
    </ligand>
</feature>
<comment type="pathway">
    <text evidence="2">Nitrogen metabolism; nitrate reduction (assimilation).</text>
</comment>
<dbReference type="GO" id="GO:0046872">
    <property type="term" value="F:metal ion binding"/>
    <property type="evidence" value="ECO:0007669"/>
    <property type="project" value="UniProtKB-KW"/>
</dbReference>
<feature type="compositionally biased region" description="Basic and acidic residues" evidence="18">
    <location>
        <begin position="833"/>
        <end position="843"/>
    </location>
</feature>
<name>A0A0U1Q0L4_9BURK</name>
<dbReference type="Gene3D" id="3.30.390.30">
    <property type="match status" value="1"/>
</dbReference>
<dbReference type="PANTHER" id="PTHR43809:SF1">
    <property type="entry name" value="NITRITE REDUCTASE (NADH) LARGE SUBUNIT"/>
    <property type="match status" value="1"/>
</dbReference>
<dbReference type="PRINTS" id="PR00411">
    <property type="entry name" value="PNDRDTASEI"/>
</dbReference>
<dbReference type="InterPro" id="IPR016156">
    <property type="entry name" value="FAD/NAD-linked_Rdtase_dimer_sf"/>
</dbReference>
<dbReference type="UniPathway" id="UPA00653"/>
<dbReference type="CDD" id="cd19944">
    <property type="entry name" value="NirB_Fer2_BFD-like_2"/>
    <property type="match status" value="1"/>
</dbReference>
<comment type="cofactor">
    <cofactor evidence="17">
        <name>[4Fe-4S] cluster</name>
        <dbReference type="ChEBI" id="CHEBI:49883"/>
    </cofactor>
    <text evidence="17">Binds 1 [4Fe-4S] cluster per subunit.</text>
</comment>
<dbReference type="GO" id="GO:0098809">
    <property type="term" value="F:nitrite reductase activity"/>
    <property type="evidence" value="ECO:0007669"/>
    <property type="project" value="InterPro"/>
</dbReference>
<comment type="cofactor">
    <cofactor evidence="14">
        <name>[2Fe-2S] cluster</name>
        <dbReference type="ChEBI" id="CHEBI:190135"/>
    </cofactor>
</comment>
<dbReference type="InterPro" id="IPR005117">
    <property type="entry name" value="NiRdtase/SiRdtase_haem-b_fer"/>
</dbReference>
<evidence type="ECO:0000256" key="3">
    <source>
        <dbReference type="ARBA" id="ARBA00010429"/>
    </source>
</evidence>
<keyword evidence="7" id="KW-0001">2Fe-2S</keyword>
<dbReference type="Gene3D" id="3.30.413.10">
    <property type="entry name" value="Sulfite Reductase Hemoprotein, domain 1"/>
    <property type="match status" value="1"/>
</dbReference>
<dbReference type="PIRSF" id="PIRSF037149">
    <property type="entry name" value="NirB"/>
    <property type="match status" value="1"/>
</dbReference>
<evidence type="ECO:0000256" key="13">
    <source>
        <dbReference type="ARBA" id="ARBA00023063"/>
    </source>
</evidence>
<evidence type="ECO:0000256" key="9">
    <source>
        <dbReference type="ARBA" id="ARBA00022827"/>
    </source>
</evidence>
<evidence type="ECO:0000259" key="23">
    <source>
        <dbReference type="Pfam" id="PF18267"/>
    </source>
</evidence>
<dbReference type="SUPFAM" id="SSF56014">
    <property type="entry name" value="Nitrite and sulphite reductase 4Fe-4S domain-like"/>
    <property type="match status" value="1"/>
</dbReference>
<dbReference type="AlphaFoldDB" id="A0A0U1Q0L4"/>
<reference evidence="24 25" key="1">
    <citation type="submission" date="2015-05" db="EMBL/GenBank/DDBJ databases">
        <title>Draft genome sequence of Lampropedia sp. CT6, isolated from the microbial mat of a hot water spring, located at Manikaran, India.</title>
        <authorList>
            <person name="Tripathi C."/>
            <person name="Rani P."/>
            <person name="Mahato N.K."/>
            <person name="Lal R."/>
        </authorList>
    </citation>
    <scope>NUCLEOTIDE SEQUENCE [LARGE SCALE GENOMIC DNA]</scope>
    <source>
        <strain evidence="24 25">CT6</strain>
    </source>
</reference>
<dbReference type="FunFam" id="1.10.10.1100:FF:000002">
    <property type="entry name" value="Nitrite reductase large subunit"/>
    <property type="match status" value="1"/>
</dbReference>
<evidence type="ECO:0000256" key="10">
    <source>
        <dbReference type="ARBA" id="ARBA00023002"/>
    </source>
</evidence>
<dbReference type="InterPro" id="IPR052034">
    <property type="entry name" value="NasD-like"/>
</dbReference>
<keyword evidence="12 17" id="KW-0411">Iron-sulfur</keyword>
<dbReference type="GO" id="GO:0042128">
    <property type="term" value="P:nitrate assimilation"/>
    <property type="evidence" value="ECO:0007669"/>
    <property type="project" value="UniProtKB-UniRule"/>
</dbReference>
<proteinExistence type="inferred from homology"/>
<dbReference type="InterPro" id="IPR023753">
    <property type="entry name" value="FAD/NAD-binding_dom"/>
</dbReference>
<evidence type="ECO:0000256" key="18">
    <source>
        <dbReference type="SAM" id="MobiDB-lite"/>
    </source>
</evidence>
<feature type="binding site" evidence="17">
    <location>
        <position position="689"/>
    </location>
    <ligand>
        <name>[4Fe-4S] cluster</name>
        <dbReference type="ChEBI" id="CHEBI:49883"/>
    </ligand>
</feature>
<dbReference type="GO" id="GO:0050660">
    <property type="term" value="F:flavin adenine dinucleotide binding"/>
    <property type="evidence" value="ECO:0007669"/>
    <property type="project" value="UniProtKB-UniRule"/>
</dbReference>
<keyword evidence="5 17" id="KW-0349">Heme</keyword>
<evidence type="ECO:0000256" key="1">
    <source>
        <dbReference type="ARBA" id="ARBA00001974"/>
    </source>
</evidence>
<keyword evidence="11 17" id="KW-0408">Iron</keyword>
<dbReference type="GO" id="GO:0015980">
    <property type="term" value="P:energy derivation by oxidation of organic compounds"/>
    <property type="evidence" value="ECO:0007669"/>
    <property type="project" value="UniProtKB-ARBA"/>
</dbReference>
<dbReference type="EMBL" id="LBNQ01000020">
    <property type="protein sequence ID" value="KKW68303.1"/>
    <property type="molecule type" value="Genomic_DNA"/>
</dbReference>
<dbReference type="GO" id="GO:0050661">
    <property type="term" value="F:NADP binding"/>
    <property type="evidence" value="ECO:0007669"/>
    <property type="project" value="UniProtKB-UniRule"/>
</dbReference>
<dbReference type="FunFam" id="3.30.413.10:FF:000007">
    <property type="entry name" value="Nitrite reductase [NAD(P)H] large subunit"/>
    <property type="match status" value="1"/>
</dbReference>
<dbReference type="Pfam" id="PF18267">
    <property type="entry name" value="Rubredoxin_C"/>
    <property type="match status" value="1"/>
</dbReference>
<dbReference type="InterPro" id="IPR007419">
    <property type="entry name" value="BFD-like_2Fe2S-bd_dom"/>
</dbReference>
<protein>
    <submittedName>
        <fullName evidence="24">Nitrite reductase</fullName>
    </submittedName>
</protein>
<feature type="domain" description="Nitrite/Sulfite reductase ferredoxin-like" evidence="20">
    <location>
        <begin position="563"/>
        <end position="626"/>
    </location>
</feature>
<keyword evidence="9 16" id="KW-0274">FAD</keyword>
<organism evidence="24 25">
    <name type="scientific">Lampropedia cohaerens</name>
    <dbReference type="NCBI Taxonomy" id="1610491"/>
    <lineage>
        <taxon>Bacteria</taxon>
        <taxon>Pseudomonadati</taxon>
        <taxon>Pseudomonadota</taxon>
        <taxon>Betaproteobacteria</taxon>
        <taxon>Burkholderiales</taxon>
        <taxon>Comamonadaceae</taxon>
        <taxon>Lampropedia</taxon>
    </lineage>
</organism>
<evidence type="ECO:0000259" key="20">
    <source>
        <dbReference type="Pfam" id="PF03460"/>
    </source>
</evidence>
<dbReference type="InterPro" id="IPR017121">
    <property type="entry name" value="Nitrite_Rdtase_lsu"/>
</dbReference>
<evidence type="ECO:0000256" key="7">
    <source>
        <dbReference type="ARBA" id="ARBA00022714"/>
    </source>
</evidence>
<evidence type="ECO:0000256" key="14">
    <source>
        <dbReference type="ARBA" id="ARBA00034078"/>
    </source>
</evidence>
<evidence type="ECO:0000313" key="25">
    <source>
        <dbReference type="Proteomes" id="UP000050580"/>
    </source>
</evidence>
<dbReference type="InterPro" id="IPR045854">
    <property type="entry name" value="NO2/SO3_Rdtase_4Fe4S_sf"/>
</dbReference>
<dbReference type="SUPFAM" id="SSF51905">
    <property type="entry name" value="FAD/NAD(P)-binding domain"/>
    <property type="match status" value="2"/>
</dbReference>
<dbReference type="Proteomes" id="UP000050580">
    <property type="component" value="Unassembled WGS sequence"/>
</dbReference>
<evidence type="ECO:0000256" key="16">
    <source>
        <dbReference type="PIRNR" id="PIRNR037149"/>
    </source>
</evidence>
<dbReference type="Pfam" id="PF04324">
    <property type="entry name" value="Fer2_BFD"/>
    <property type="match status" value="1"/>
</dbReference>
<dbReference type="Pfam" id="PF01077">
    <property type="entry name" value="NIR_SIR"/>
    <property type="match status" value="1"/>
</dbReference>
<keyword evidence="6 16" id="KW-0285">Flavoprotein</keyword>
<dbReference type="PRINTS" id="PR00397">
    <property type="entry name" value="SIROHAEM"/>
</dbReference>
<keyword evidence="25" id="KW-1185">Reference proteome</keyword>
<evidence type="ECO:0000256" key="4">
    <source>
        <dbReference type="ARBA" id="ARBA00022485"/>
    </source>
</evidence>
<feature type="domain" description="Nitrite/sulphite reductase 4Fe-4S" evidence="19">
    <location>
        <begin position="636"/>
        <end position="760"/>
    </location>
</feature>
<dbReference type="PATRIC" id="fig|1610491.3.peg.1209"/>
<feature type="domain" description="FAD/NAD(P)-binding" evidence="22">
    <location>
        <begin position="6"/>
        <end position="290"/>
    </location>
</feature>
<feature type="binding site" evidence="17">
    <location>
        <position position="645"/>
    </location>
    <ligand>
        <name>[4Fe-4S] cluster</name>
        <dbReference type="ChEBI" id="CHEBI:49883"/>
    </ligand>
</feature>
<dbReference type="FunFam" id="3.50.50.60:FF:000033">
    <property type="entry name" value="Nitrite reductase [NAD(P)H], large subunit"/>
    <property type="match status" value="1"/>
</dbReference>
<evidence type="ECO:0000256" key="2">
    <source>
        <dbReference type="ARBA" id="ARBA00005096"/>
    </source>
</evidence>
<dbReference type="PRINTS" id="PR00368">
    <property type="entry name" value="FADPNR"/>
</dbReference>
<dbReference type="NCBIfam" id="TIGR02374">
    <property type="entry name" value="nitri_red_nirB"/>
    <property type="match status" value="1"/>
</dbReference>
<comment type="similarity">
    <text evidence="3">Belongs to the nitrite and sulfite reductase 4Fe-4S domain family.</text>
</comment>
<dbReference type="InterPro" id="IPR006067">
    <property type="entry name" value="NO2/SO3_Rdtase_4Fe4S_dom"/>
</dbReference>
<feature type="domain" description="BFD-like [2Fe-2S]-binding" evidence="21">
    <location>
        <begin position="428"/>
        <end position="475"/>
    </location>
</feature>
<dbReference type="InterPro" id="IPR006066">
    <property type="entry name" value="NO2/SO3_Rdtase_FeS/sirohaem_BS"/>
</dbReference>
<evidence type="ECO:0000256" key="8">
    <source>
        <dbReference type="ARBA" id="ARBA00022723"/>
    </source>
</evidence>
<evidence type="ECO:0000313" key="24">
    <source>
        <dbReference type="EMBL" id="KKW68303.1"/>
    </source>
</evidence>
<evidence type="ECO:0000259" key="22">
    <source>
        <dbReference type="Pfam" id="PF07992"/>
    </source>
</evidence>
<dbReference type="InterPro" id="IPR012744">
    <property type="entry name" value="Nitri_red_NirB"/>
</dbReference>
<dbReference type="GO" id="GO:0051537">
    <property type="term" value="F:2 iron, 2 sulfur cluster binding"/>
    <property type="evidence" value="ECO:0007669"/>
    <property type="project" value="UniProtKB-KW"/>
</dbReference>
<feature type="binding site" description="axial binding residue" evidence="17">
    <location>
        <position position="689"/>
    </location>
    <ligand>
        <name>siroheme</name>
        <dbReference type="ChEBI" id="CHEBI:60052"/>
    </ligand>
    <ligandPart>
        <name>Fe</name>
        <dbReference type="ChEBI" id="CHEBI:18248"/>
    </ligandPart>
</feature>
<dbReference type="PANTHER" id="PTHR43809">
    <property type="entry name" value="NITRITE REDUCTASE (NADH) LARGE SUBUNIT"/>
    <property type="match status" value="1"/>
</dbReference>
<dbReference type="InterPro" id="IPR041854">
    <property type="entry name" value="BFD-like_2Fe2S-bd_dom_sf"/>
</dbReference>
<keyword evidence="4 17" id="KW-0004">4Fe-4S</keyword>
<dbReference type="RefSeq" id="WP_046741361.1">
    <property type="nucleotide sequence ID" value="NZ_LBNQ01000020.1"/>
</dbReference>
<feature type="domain" description="NADH-rubredoxin oxidoreductase C-terminal" evidence="23">
    <location>
        <begin position="324"/>
        <end position="390"/>
    </location>
</feature>
<dbReference type="NCBIfam" id="NF011565">
    <property type="entry name" value="PRK14989.1"/>
    <property type="match status" value="1"/>
</dbReference>
<dbReference type="GO" id="GO:0051539">
    <property type="term" value="F:4 iron, 4 sulfur cluster binding"/>
    <property type="evidence" value="ECO:0007669"/>
    <property type="project" value="UniProtKB-KW"/>
</dbReference>
<dbReference type="Gene3D" id="3.50.50.60">
    <property type="entry name" value="FAD/NAD(P)-binding domain"/>
    <property type="match status" value="2"/>
</dbReference>
<dbReference type="STRING" id="1610491.AAV94_05685"/>
<gene>
    <name evidence="24" type="ORF">AAV94_05685</name>
</gene>
<dbReference type="SUPFAM" id="SSF55124">
    <property type="entry name" value="Nitrite/Sulfite reductase N-terminal domain-like"/>
    <property type="match status" value="1"/>
</dbReference>
<comment type="caution">
    <text evidence="24">The sequence shown here is derived from an EMBL/GenBank/DDBJ whole genome shotgun (WGS) entry which is preliminary data.</text>
</comment>
<comment type="subunit">
    <text evidence="15">Homodimer which associates with NirD.</text>
</comment>
<evidence type="ECO:0000259" key="21">
    <source>
        <dbReference type="Pfam" id="PF04324"/>
    </source>
</evidence>
<evidence type="ECO:0000256" key="6">
    <source>
        <dbReference type="ARBA" id="ARBA00022630"/>
    </source>
</evidence>
<feature type="region of interest" description="Disordered" evidence="18">
    <location>
        <begin position="833"/>
        <end position="853"/>
    </location>
</feature>